<gene>
    <name evidence="2" type="ORF">M5K25_015743</name>
</gene>
<proteinExistence type="predicted"/>
<dbReference type="Proteomes" id="UP001552299">
    <property type="component" value="Unassembled WGS sequence"/>
</dbReference>
<organism evidence="2 3">
    <name type="scientific">Dendrobium thyrsiflorum</name>
    <name type="common">Pinecone-like raceme dendrobium</name>
    <name type="synonym">Orchid</name>
    <dbReference type="NCBI Taxonomy" id="117978"/>
    <lineage>
        <taxon>Eukaryota</taxon>
        <taxon>Viridiplantae</taxon>
        <taxon>Streptophyta</taxon>
        <taxon>Embryophyta</taxon>
        <taxon>Tracheophyta</taxon>
        <taxon>Spermatophyta</taxon>
        <taxon>Magnoliopsida</taxon>
        <taxon>Liliopsida</taxon>
        <taxon>Asparagales</taxon>
        <taxon>Orchidaceae</taxon>
        <taxon>Epidendroideae</taxon>
        <taxon>Malaxideae</taxon>
        <taxon>Dendrobiinae</taxon>
        <taxon>Dendrobium</taxon>
    </lineage>
</organism>
<protein>
    <submittedName>
        <fullName evidence="2">Uncharacterized protein</fullName>
    </submittedName>
</protein>
<evidence type="ECO:0000256" key="1">
    <source>
        <dbReference type="SAM" id="MobiDB-lite"/>
    </source>
</evidence>
<evidence type="ECO:0000313" key="3">
    <source>
        <dbReference type="Proteomes" id="UP001552299"/>
    </source>
</evidence>
<feature type="compositionally biased region" description="Basic and acidic residues" evidence="1">
    <location>
        <begin position="394"/>
        <end position="411"/>
    </location>
</feature>
<reference evidence="2 3" key="1">
    <citation type="journal article" date="2024" name="Plant Biotechnol. J.">
        <title>Dendrobium thyrsiflorum genome and its molecular insights into genes involved in important horticultural traits.</title>
        <authorList>
            <person name="Chen B."/>
            <person name="Wang J.Y."/>
            <person name="Zheng P.J."/>
            <person name="Li K.L."/>
            <person name="Liang Y.M."/>
            <person name="Chen X.F."/>
            <person name="Zhang C."/>
            <person name="Zhao X."/>
            <person name="He X."/>
            <person name="Zhang G.Q."/>
            <person name="Liu Z.J."/>
            <person name="Xu Q."/>
        </authorList>
    </citation>
    <scope>NUCLEOTIDE SEQUENCE [LARGE SCALE GENOMIC DNA]</scope>
    <source>
        <strain evidence="2">GZMU011</strain>
    </source>
</reference>
<feature type="region of interest" description="Disordered" evidence="1">
    <location>
        <begin position="376"/>
        <end position="411"/>
    </location>
</feature>
<accession>A0ABD0URM0</accession>
<keyword evidence="3" id="KW-1185">Reference proteome</keyword>
<evidence type="ECO:0000313" key="2">
    <source>
        <dbReference type="EMBL" id="KAL0915331.1"/>
    </source>
</evidence>
<comment type="caution">
    <text evidence="2">The sequence shown here is derived from an EMBL/GenBank/DDBJ whole genome shotgun (WGS) entry which is preliminary data.</text>
</comment>
<dbReference type="EMBL" id="JANQDX010000012">
    <property type="protein sequence ID" value="KAL0915331.1"/>
    <property type="molecule type" value="Genomic_DNA"/>
</dbReference>
<name>A0ABD0URM0_DENTH</name>
<dbReference type="AlphaFoldDB" id="A0ABD0URM0"/>
<sequence>MPEIMKLCNWIILFKFSIEDPPSSIAFLAFSPNAFALFLLSSPFSPPVITFSTTFLTSSPFTNASSLILSTKKIGTFAPTATPILKTSTTNLSFTNWSANLGHVAITTPAAIASIVEFHPQCVINPPTATWSRIITCGAHPLITIPLPFVLSSNSDNQFSTSSLLSASFTTQRNDNCEDDAYSSPCPICTSWEMELHDKLPKLTNKTELGALESSQLNNNPVSMEEAFPLMALLSKSLLASDTGPMGHTYWNEKWTHLVLLQKMGAEYIETGWPIEGYVRYAEALSHRTNPEVHVIEDNAVSRHRRWVSSSEVKLDLLSEKGEGFHEGFEEIRGGDEVDVFAAGGEAGVGGGEGELDEADGVMGVLDAVNNGANAGGVNWGGDESDDGAGGGEEAGHVDHGDHVALSHERD</sequence>